<keyword evidence="3" id="KW-1185">Reference proteome</keyword>
<organism evidence="2 3">
    <name type="scientific">Eumeta variegata</name>
    <name type="common">Bagworm moth</name>
    <name type="synonym">Eumeta japonica</name>
    <dbReference type="NCBI Taxonomy" id="151549"/>
    <lineage>
        <taxon>Eukaryota</taxon>
        <taxon>Metazoa</taxon>
        <taxon>Ecdysozoa</taxon>
        <taxon>Arthropoda</taxon>
        <taxon>Hexapoda</taxon>
        <taxon>Insecta</taxon>
        <taxon>Pterygota</taxon>
        <taxon>Neoptera</taxon>
        <taxon>Endopterygota</taxon>
        <taxon>Lepidoptera</taxon>
        <taxon>Glossata</taxon>
        <taxon>Ditrysia</taxon>
        <taxon>Tineoidea</taxon>
        <taxon>Psychidae</taxon>
        <taxon>Oiketicinae</taxon>
        <taxon>Eumeta</taxon>
    </lineage>
</organism>
<comment type="caution">
    <text evidence="2">The sequence shown here is derived from an EMBL/GenBank/DDBJ whole genome shotgun (WGS) entry which is preliminary data.</text>
</comment>
<evidence type="ECO:0000256" key="1">
    <source>
        <dbReference type="SAM" id="MobiDB-lite"/>
    </source>
</evidence>
<accession>A0A4C1TMJ0</accession>
<name>A0A4C1TMJ0_EUMVA</name>
<evidence type="ECO:0000313" key="3">
    <source>
        <dbReference type="Proteomes" id="UP000299102"/>
    </source>
</evidence>
<reference evidence="2 3" key="1">
    <citation type="journal article" date="2019" name="Commun. Biol.">
        <title>The bagworm genome reveals a unique fibroin gene that provides high tensile strength.</title>
        <authorList>
            <person name="Kono N."/>
            <person name="Nakamura H."/>
            <person name="Ohtoshi R."/>
            <person name="Tomita M."/>
            <person name="Numata K."/>
            <person name="Arakawa K."/>
        </authorList>
    </citation>
    <scope>NUCLEOTIDE SEQUENCE [LARGE SCALE GENOMIC DNA]</scope>
</reference>
<sequence length="152" mass="18066">MSHYILRRDNEGPESESTWDYERVRNQKWNRDPDRERDSDDDRQELQKLVFNVILSSRAPFPPLDGAKYIERGPDNSYRIARDAVRARAPTRRGCLLAGPLLVYEDTLPIIPPWVRGRPALAGERKIRRCEWKFYKGRDPDSQRWRVRETSR</sequence>
<dbReference type="EMBL" id="BGZK01000065">
    <property type="protein sequence ID" value="GBP14561.1"/>
    <property type="molecule type" value="Genomic_DNA"/>
</dbReference>
<gene>
    <name evidence="2" type="ORF">EVAR_93440_1</name>
</gene>
<dbReference type="AlphaFoldDB" id="A0A4C1TMJ0"/>
<feature type="compositionally biased region" description="Basic and acidic residues" evidence="1">
    <location>
        <begin position="1"/>
        <end position="11"/>
    </location>
</feature>
<proteinExistence type="predicted"/>
<evidence type="ECO:0000313" key="2">
    <source>
        <dbReference type="EMBL" id="GBP14561.1"/>
    </source>
</evidence>
<feature type="region of interest" description="Disordered" evidence="1">
    <location>
        <begin position="1"/>
        <end position="21"/>
    </location>
</feature>
<protein>
    <submittedName>
        <fullName evidence="2">Uncharacterized protein</fullName>
    </submittedName>
</protein>
<dbReference type="Proteomes" id="UP000299102">
    <property type="component" value="Unassembled WGS sequence"/>
</dbReference>